<gene>
    <name evidence="2" type="ORF">PZA18_14320</name>
</gene>
<dbReference type="SUPFAM" id="SSF55729">
    <property type="entry name" value="Acyl-CoA N-acyltransferases (Nat)"/>
    <property type="match status" value="1"/>
</dbReference>
<proteinExistence type="predicted"/>
<dbReference type="RefSeq" id="WP_284101539.1">
    <property type="nucleotide sequence ID" value="NZ_JARRAF010000016.1"/>
</dbReference>
<name>A0ABT7E1L7_9NEIS</name>
<dbReference type="InterPro" id="IPR051531">
    <property type="entry name" value="N-acetyltransferase"/>
</dbReference>
<evidence type="ECO:0000313" key="2">
    <source>
        <dbReference type="EMBL" id="MDK2125228.1"/>
    </source>
</evidence>
<dbReference type="Pfam" id="PF13302">
    <property type="entry name" value="Acetyltransf_3"/>
    <property type="match status" value="1"/>
</dbReference>
<feature type="domain" description="N-acetyltransferase" evidence="1">
    <location>
        <begin position="16"/>
        <end position="173"/>
    </location>
</feature>
<dbReference type="InterPro" id="IPR016181">
    <property type="entry name" value="Acyl_CoA_acyltransferase"/>
</dbReference>
<reference evidence="2" key="1">
    <citation type="submission" date="2023-03" db="EMBL/GenBank/DDBJ databases">
        <title>Chitinimonas shenzhenensis gen. nov., sp. nov., a novel member of family Burkholderiaceae isolated from activated sludge collected in Shen Zhen, China.</title>
        <authorList>
            <person name="Wang X."/>
        </authorList>
    </citation>
    <scope>NUCLEOTIDE SEQUENCE</scope>
    <source>
        <strain evidence="2">DQS-5</strain>
    </source>
</reference>
<evidence type="ECO:0000313" key="3">
    <source>
        <dbReference type="Proteomes" id="UP001172778"/>
    </source>
</evidence>
<dbReference type="Gene3D" id="3.40.630.30">
    <property type="match status" value="1"/>
</dbReference>
<dbReference type="PROSITE" id="PS51186">
    <property type="entry name" value="GNAT"/>
    <property type="match status" value="1"/>
</dbReference>
<comment type="caution">
    <text evidence="2">The sequence shown here is derived from an EMBL/GenBank/DDBJ whole genome shotgun (WGS) entry which is preliminary data.</text>
</comment>
<dbReference type="PANTHER" id="PTHR43792">
    <property type="entry name" value="GNAT FAMILY, PUTATIVE (AFU_ORTHOLOGUE AFUA_3G00765)-RELATED-RELATED"/>
    <property type="match status" value="1"/>
</dbReference>
<organism evidence="2 3">
    <name type="scientific">Parachitinimonas caeni</name>
    <dbReference type="NCBI Taxonomy" id="3031301"/>
    <lineage>
        <taxon>Bacteria</taxon>
        <taxon>Pseudomonadati</taxon>
        <taxon>Pseudomonadota</taxon>
        <taxon>Betaproteobacteria</taxon>
        <taxon>Neisseriales</taxon>
        <taxon>Chitinibacteraceae</taxon>
        <taxon>Parachitinimonas</taxon>
    </lineage>
</organism>
<accession>A0ABT7E1L7</accession>
<keyword evidence="3" id="KW-1185">Reference proteome</keyword>
<dbReference type="Proteomes" id="UP001172778">
    <property type="component" value="Unassembled WGS sequence"/>
</dbReference>
<protein>
    <submittedName>
        <fullName evidence="2">GNAT family N-acetyltransferase</fullName>
    </submittedName>
</protein>
<dbReference type="PANTHER" id="PTHR43792:SF9">
    <property type="entry name" value="RIBOSOMAL-PROTEIN-ALANINE ACETYLTRANSFERASE"/>
    <property type="match status" value="1"/>
</dbReference>
<evidence type="ECO:0000259" key="1">
    <source>
        <dbReference type="PROSITE" id="PS51186"/>
    </source>
</evidence>
<dbReference type="InterPro" id="IPR000182">
    <property type="entry name" value="GNAT_dom"/>
</dbReference>
<sequence>MSPLPTVLPVLSSQRLTLRPLADKDCESLFAIYGDPEVMRYASDPAFADLATVRQMLDSVAQLLQQGESLEWGVVIADSGNLIGTCGLHSFDANHHTAEVGCMLARAAWGQGYMYEALSRLLTFARDDLGLQQLQADIDAPNQRSINLFTRMGFQWWEGSYYRLDLQSLRPLHRDGR</sequence>
<dbReference type="EMBL" id="JARRAF010000016">
    <property type="protein sequence ID" value="MDK2125228.1"/>
    <property type="molecule type" value="Genomic_DNA"/>
</dbReference>